<feature type="region of interest" description="Disordered" evidence="1">
    <location>
        <begin position="93"/>
        <end position="113"/>
    </location>
</feature>
<dbReference type="EMBL" id="CAMAPE010000002">
    <property type="protein sequence ID" value="CAH9054261.1"/>
    <property type="molecule type" value="Genomic_DNA"/>
</dbReference>
<evidence type="ECO:0000313" key="3">
    <source>
        <dbReference type="Proteomes" id="UP001152484"/>
    </source>
</evidence>
<protein>
    <submittedName>
        <fullName evidence="2">Uncharacterized protein</fullName>
    </submittedName>
</protein>
<keyword evidence="3" id="KW-1185">Reference proteome</keyword>
<comment type="caution">
    <text evidence="2">The sequence shown here is derived from an EMBL/GenBank/DDBJ whole genome shotgun (WGS) entry which is preliminary data.</text>
</comment>
<accession>A0A9P0YGW9</accession>
<evidence type="ECO:0000313" key="2">
    <source>
        <dbReference type="EMBL" id="CAH9054261.1"/>
    </source>
</evidence>
<organism evidence="2 3">
    <name type="scientific">Cuscuta europaea</name>
    <name type="common">European dodder</name>
    <dbReference type="NCBI Taxonomy" id="41803"/>
    <lineage>
        <taxon>Eukaryota</taxon>
        <taxon>Viridiplantae</taxon>
        <taxon>Streptophyta</taxon>
        <taxon>Embryophyta</taxon>
        <taxon>Tracheophyta</taxon>
        <taxon>Spermatophyta</taxon>
        <taxon>Magnoliopsida</taxon>
        <taxon>eudicotyledons</taxon>
        <taxon>Gunneridae</taxon>
        <taxon>Pentapetalae</taxon>
        <taxon>asterids</taxon>
        <taxon>lamiids</taxon>
        <taxon>Solanales</taxon>
        <taxon>Convolvulaceae</taxon>
        <taxon>Cuscuteae</taxon>
        <taxon>Cuscuta</taxon>
        <taxon>Cuscuta subgen. Cuscuta</taxon>
    </lineage>
</organism>
<dbReference type="Proteomes" id="UP001152484">
    <property type="component" value="Unassembled WGS sequence"/>
</dbReference>
<name>A0A9P0YGW9_CUSEU</name>
<proteinExistence type="predicted"/>
<evidence type="ECO:0000256" key="1">
    <source>
        <dbReference type="SAM" id="MobiDB-lite"/>
    </source>
</evidence>
<dbReference type="AlphaFoldDB" id="A0A9P0YGW9"/>
<reference evidence="2" key="1">
    <citation type="submission" date="2022-07" db="EMBL/GenBank/DDBJ databases">
        <authorList>
            <person name="Macas J."/>
            <person name="Novak P."/>
            <person name="Neumann P."/>
        </authorList>
    </citation>
    <scope>NUCLEOTIDE SEQUENCE</scope>
</reference>
<feature type="region of interest" description="Disordered" evidence="1">
    <location>
        <begin position="65"/>
        <end position="84"/>
    </location>
</feature>
<sequence>MKKKQKRAEEYNYGLVFFLCSGSSSRSGYGQVRPPIIITTEPTVSDTTLDEPATHLPCIAIRGTHRHRNRRPTAVQMSGTDWIRRPIGYAQPEPESMYAGRVSDPNPEPEPVK</sequence>
<gene>
    <name evidence="2" type="ORF">CEURO_LOCUS626</name>
</gene>